<name>A0ABM7R732_9BACT</name>
<dbReference type="InterPro" id="IPR050738">
    <property type="entry name" value="Sulfatase"/>
</dbReference>
<keyword evidence="2" id="KW-0479">Metal-binding</keyword>
<dbReference type="CDD" id="cd16146">
    <property type="entry name" value="ARS_like"/>
    <property type="match status" value="1"/>
</dbReference>
<dbReference type="SUPFAM" id="SSF53649">
    <property type="entry name" value="Alkaline phosphatase-like"/>
    <property type="match status" value="1"/>
</dbReference>
<keyword evidence="6" id="KW-0732">Signal</keyword>
<protein>
    <submittedName>
        <fullName evidence="8">N-acetylgalactosamine-6-sulfatase</fullName>
    </submittedName>
</protein>
<dbReference type="Proteomes" id="UP001374893">
    <property type="component" value="Chromosome"/>
</dbReference>
<feature type="compositionally biased region" description="Basic and acidic residues" evidence="5">
    <location>
        <begin position="524"/>
        <end position="537"/>
    </location>
</feature>
<dbReference type="PROSITE" id="PS00523">
    <property type="entry name" value="SULFATASE_1"/>
    <property type="match status" value="1"/>
</dbReference>
<dbReference type="InterPro" id="IPR017850">
    <property type="entry name" value="Alkaline_phosphatase_core_sf"/>
</dbReference>
<dbReference type="PANTHER" id="PTHR42693">
    <property type="entry name" value="ARYLSULFATASE FAMILY MEMBER"/>
    <property type="match status" value="1"/>
</dbReference>
<organism evidence="8 9">
    <name type="scientific">Haloferula helveola</name>
    <dbReference type="NCBI Taxonomy" id="490095"/>
    <lineage>
        <taxon>Bacteria</taxon>
        <taxon>Pseudomonadati</taxon>
        <taxon>Verrucomicrobiota</taxon>
        <taxon>Verrucomicrobiia</taxon>
        <taxon>Verrucomicrobiales</taxon>
        <taxon>Verrucomicrobiaceae</taxon>
        <taxon>Haloferula</taxon>
    </lineage>
</organism>
<evidence type="ECO:0000256" key="1">
    <source>
        <dbReference type="ARBA" id="ARBA00008779"/>
    </source>
</evidence>
<reference evidence="8 9" key="1">
    <citation type="submission" date="2021-06" db="EMBL/GenBank/DDBJ databases">
        <title>Complete genome of Haloferula helveola possessing various polysaccharide degrading enzymes.</title>
        <authorList>
            <person name="Takami H."/>
            <person name="Huang C."/>
            <person name="Hamasaki K."/>
        </authorList>
    </citation>
    <scope>NUCLEOTIDE SEQUENCE [LARGE SCALE GENOMIC DNA]</scope>
    <source>
        <strain evidence="8 9">CN-1</strain>
    </source>
</reference>
<evidence type="ECO:0000256" key="6">
    <source>
        <dbReference type="SAM" id="SignalP"/>
    </source>
</evidence>
<sequence length="582" mass="64023">MFRFLLALFLVVAASAKPPNVIVILADDQGWGDLSMNGNRDLSTPHIDSLAAQGASFDRFFVQPVCAPTRAEFLTGRFFSRTGVRGVSTGDERLNPDERTLADVLKEAGYATAAFGKWHNGTQPPYHPNDRGFEHYEGFTSGHWGHYFDPWLERNGELFKAAGYITDDLTDRALKFMGENTGGPFFCYIAYCTPHSPMQVPDRFFDKFADKKLEMEYGGFPGREAHTRAALAMVENVDENVGRVLDSLKRSGIADNTIVIYFSDNGPNGPRWNGGMKGTKGSVDEGGVRVPCVVRWPERIKPGTAIKSVAGAVDLLPTLAAAAGVSVGAEKPLDGVNLLPALEGKAETPQDRLLISVQGRGERARCSVRSQRFRWVKGGGLYDPMKDPGQKKDLTAEYPDEGKRMRDFATKYLAEVAPNLKNDQRPFTVGYSPVTWLPARDGVPKGGVKRSGRAPNCSFFTHWTKPSDSIEWHVKVGSAGRYEAILHYTCPESDVGSSIELSLGDAKLHATITEAHDPPLYGMESDRSDRGGSESFVKDFKPMRLGEIDLPEGEGTLRLKAIEVPGDSVAEVRWIELRRSED</sequence>
<proteinExistence type="inferred from homology"/>
<evidence type="ECO:0000313" key="9">
    <source>
        <dbReference type="Proteomes" id="UP001374893"/>
    </source>
</evidence>
<accession>A0ABM7R732</accession>
<dbReference type="PANTHER" id="PTHR42693:SF53">
    <property type="entry name" value="ENDO-4-O-SULFATASE"/>
    <property type="match status" value="1"/>
</dbReference>
<dbReference type="RefSeq" id="WP_338688114.1">
    <property type="nucleotide sequence ID" value="NZ_AP024702.1"/>
</dbReference>
<keyword evidence="4" id="KW-0106">Calcium</keyword>
<dbReference type="Gene3D" id="3.40.720.10">
    <property type="entry name" value="Alkaline Phosphatase, subunit A"/>
    <property type="match status" value="1"/>
</dbReference>
<keyword evidence="9" id="KW-1185">Reference proteome</keyword>
<dbReference type="EMBL" id="AP024702">
    <property type="protein sequence ID" value="BCX46471.1"/>
    <property type="molecule type" value="Genomic_DNA"/>
</dbReference>
<evidence type="ECO:0000256" key="3">
    <source>
        <dbReference type="ARBA" id="ARBA00022801"/>
    </source>
</evidence>
<evidence type="ECO:0000256" key="4">
    <source>
        <dbReference type="ARBA" id="ARBA00022837"/>
    </source>
</evidence>
<evidence type="ECO:0000256" key="2">
    <source>
        <dbReference type="ARBA" id="ARBA00022723"/>
    </source>
</evidence>
<gene>
    <name evidence="8" type="primary">atsA_1</name>
    <name evidence="8" type="ORF">HAHE_03790</name>
</gene>
<feature type="signal peptide" evidence="6">
    <location>
        <begin position="1"/>
        <end position="16"/>
    </location>
</feature>
<dbReference type="InterPro" id="IPR024607">
    <property type="entry name" value="Sulfatase_CS"/>
</dbReference>
<comment type="similarity">
    <text evidence="1">Belongs to the sulfatase family.</text>
</comment>
<evidence type="ECO:0000256" key="5">
    <source>
        <dbReference type="SAM" id="MobiDB-lite"/>
    </source>
</evidence>
<keyword evidence="3" id="KW-0378">Hydrolase</keyword>
<evidence type="ECO:0000313" key="8">
    <source>
        <dbReference type="EMBL" id="BCX46471.1"/>
    </source>
</evidence>
<feature type="chain" id="PRO_5045667582" evidence="6">
    <location>
        <begin position="17"/>
        <end position="582"/>
    </location>
</feature>
<evidence type="ECO:0000259" key="7">
    <source>
        <dbReference type="Pfam" id="PF00884"/>
    </source>
</evidence>
<dbReference type="Pfam" id="PF00884">
    <property type="entry name" value="Sulfatase"/>
    <property type="match status" value="1"/>
</dbReference>
<feature type="region of interest" description="Disordered" evidence="5">
    <location>
        <begin position="517"/>
        <end position="537"/>
    </location>
</feature>
<dbReference type="Gene3D" id="2.60.120.260">
    <property type="entry name" value="Galactose-binding domain-like"/>
    <property type="match status" value="1"/>
</dbReference>
<feature type="domain" description="Sulfatase N-terminal" evidence="7">
    <location>
        <begin position="19"/>
        <end position="325"/>
    </location>
</feature>
<dbReference type="InterPro" id="IPR000917">
    <property type="entry name" value="Sulfatase_N"/>
</dbReference>